<dbReference type="InterPro" id="IPR026298">
    <property type="entry name" value="Bcl-2_fam"/>
</dbReference>
<comment type="caution">
    <text evidence="6">The sequence shown here is derived from an EMBL/GenBank/DDBJ whole genome shotgun (WGS) entry which is preliminary data.</text>
</comment>
<keyword evidence="4" id="KW-0812">Transmembrane</keyword>
<dbReference type="Pfam" id="PF00452">
    <property type="entry name" value="Bcl-2"/>
    <property type="match status" value="1"/>
</dbReference>
<keyword evidence="4" id="KW-0472">Membrane</keyword>
<reference evidence="6 7" key="1">
    <citation type="submission" date="2024-11" db="EMBL/GenBank/DDBJ databases">
        <title>Adaptive evolution of stress response genes in parasites aligns with host niche diversity.</title>
        <authorList>
            <person name="Hahn C."/>
            <person name="Resl P."/>
        </authorList>
    </citation>
    <scope>NUCLEOTIDE SEQUENCE [LARGE SCALE GENOMIC DNA]</scope>
    <source>
        <strain evidence="6">EGGRZ-B1_66</strain>
        <tissue evidence="6">Body</tissue>
    </source>
</reference>
<evidence type="ECO:0000256" key="1">
    <source>
        <dbReference type="ARBA" id="ARBA00009458"/>
    </source>
</evidence>
<keyword evidence="7" id="KW-1185">Reference proteome</keyword>
<organism evidence="6 7">
    <name type="scientific">Cichlidogyrus casuarinus</name>
    <dbReference type="NCBI Taxonomy" id="1844966"/>
    <lineage>
        <taxon>Eukaryota</taxon>
        <taxon>Metazoa</taxon>
        <taxon>Spiralia</taxon>
        <taxon>Lophotrochozoa</taxon>
        <taxon>Platyhelminthes</taxon>
        <taxon>Monogenea</taxon>
        <taxon>Monopisthocotylea</taxon>
        <taxon>Dactylogyridea</taxon>
        <taxon>Ancyrocephalidae</taxon>
        <taxon>Cichlidogyrus</taxon>
    </lineage>
</organism>
<sequence length="379" mass="43017">MSADKNHVDDSGDAFQKHENLNDKTQLHSEEEVASLNTDQLPGPSIWRMTPFTPNPATLSDPFRINGDEPSTSSFYVSLDVDPQAEINEPKTVTAEEVCEETEVIFASLILYKGRQWRVQSRSNVRFGTDSLDVQATAEVNEIPPDRFLRQLSYDEKTGCLVEQEQSGDTNETNSQSDLDVSDQELEEFRHAVRLPQPNSIPAHIAQRIASWGDFITSRVGDRLQNIVRQVPPGESGLEFFTQVIQHLFSQDEQLNWGQIVTLLYFGFLLVKESVSRGLVTAFRSVLSAITAYCVNYNIFSWIAAHGGWTMIQYLRLTPRDEVSSTRLARNVSDLTGFIHNRDLVRESVDWFMDRQSIWTIGCVVIIAFWAFQKFASKK</sequence>
<evidence type="ECO:0000313" key="6">
    <source>
        <dbReference type="EMBL" id="KAL3313270.1"/>
    </source>
</evidence>
<dbReference type="InterPro" id="IPR002475">
    <property type="entry name" value="Bcl2-like"/>
</dbReference>
<evidence type="ECO:0000313" key="7">
    <source>
        <dbReference type="Proteomes" id="UP001626550"/>
    </source>
</evidence>
<feature type="domain" description="Bcl-2 Bcl-2 homology region 1-3" evidence="5">
    <location>
        <begin position="209"/>
        <end position="309"/>
    </location>
</feature>
<keyword evidence="4" id="KW-1133">Transmembrane helix</keyword>
<dbReference type="PANTHER" id="PTHR11256:SF41">
    <property type="entry name" value="BCL-2 HOMOLOGOUS ANTAGONIST_KILLER"/>
    <property type="match status" value="1"/>
</dbReference>
<dbReference type="AlphaFoldDB" id="A0ABD2Q1B3"/>
<dbReference type="EMBL" id="JBJKFK010001369">
    <property type="protein sequence ID" value="KAL3313270.1"/>
    <property type="molecule type" value="Genomic_DNA"/>
</dbReference>
<evidence type="ECO:0000256" key="4">
    <source>
        <dbReference type="SAM" id="Phobius"/>
    </source>
</evidence>
<protein>
    <submittedName>
        <fullName evidence="6">BCL2-antagonist killer 1</fullName>
    </submittedName>
</protein>
<dbReference type="InterPro" id="IPR036834">
    <property type="entry name" value="Bcl-2-like_sf"/>
</dbReference>
<feature type="transmembrane region" description="Helical" evidence="4">
    <location>
        <begin position="283"/>
        <end position="305"/>
    </location>
</feature>
<dbReference type="SMART" id="SM00337">
    <property type="entry name" value="BCL"/>
    <property type="match status" value="1"/>
</dbReference>
<dbReference type="SUPFAM" id="SSF56854">
    <property type="entry name" value="Bcl-2 inhibitors of programmed cell death"/>
    <property type="match status" value="1"/>
</dbReference>
<name>A0ABD2Q1B3_9PLAT</name>
<dbReference type="PROSITE" id="PS50062">
    <property type="entry name" value="BCL2_FAMILY"/>
    <property type="match status" value="1"/>
</dbReference>
<accession>A0ABD2Q1B3</accession>
<feature type="transmembrane region" description="Helical" evidence="4">
    <location>
        <begin position="356"/>
        <end position="372"/>
    </location>
</feature>
<evidence type="ECO:0000259" key="5">
    <source>
        <dbReference type="SMART" id="SM00337"/>
    </source>
</evidence>
<feature type="compositionally biased region" description="Basic and acidic residues" evidence="3">
    <location>
        <begin position="1"/>
        <end position="31"/>
    </location>
</feature>
<dbReference type="Proteomes" id="UP001626550">
    <property type="component" value="Unassembled WGS sequence"/>
</dbReference>
<dbReference type="GO" id="GO:0006915">
    <property type="term" value="P:apoptotic process"/>
    <property type="evidence" value="ECO:0007669"/>
    <property type="project" value="UniProtKB-KW"/>
</dbReference>
<proteinExistence type="inferred from homology"/>
<dbReference type="PANTHER" id="PTHR11256">
    <property type="entry name" value="BCL-2 RELATED"/>
    <property type="match status" value="1"/>
</dbReference>
<dbReference type="InterPro" id="IPR046371">
    <property type="entry name" value="Bcl-2_BH1-3"/>
</dbReference>
<feature type="transmembrane region" description="Helical" evidence="4">
    <location>
        <begin position="255"/>
        <end position="271"/>
    </location>
</feature>
<gene>
    <name evidence="6" type="primary">BAK1</name>
    <name evidence="6" type="ORF">Ciccas_008128</name>
</gene>
<evidence type="ECO:0000256" key="2">
    <source>
        <dbReference type="ARBA" id="ARBA00022703"/>
    </source>
</evidence>
<dbReference type="Gene3D" id="1.10.437.10">
    <property type="entry name" value="Blc2-like"/>
    <property type="match status" value="1"/>
</dbReference>
<evidence type="ECO:0000256" key="3">
    <source>
        <dbReference type="SAM" id="MobiDB-lite"/>
    </source>
</evidence>
<comment type="similarity">
    <text evidence="1">Belongs to the Bcl-2 family.</text>
</comment>
<feature type="region of interest" description="Disordered" evidence="3">
    <location>
        <begin position="1"/>
        <end position="45"/>
    </location>
</feature>
<keyword evidence="2" id="KW-0053">Apoptosis</keyword>